<dbReference type="PROSITE" id="PS50043">
    <property type="entry name" value="HTH_LUXR_2"/>
    <property type="match status" value="1"/>
</dbReference>
<feature type="transmembrane region" description="Helical" evidence="4">
    <location>
        <begin position="164"/>
        <end position="183"/>
    </location>
</feature>
<feature type="transmembrane region" description="Helical" evidence="4">
    <location>
        <begin position="52"/>
        <end position="71"/>
    </location>
</feature>
<evidence type="ECO:0000256" key="1">
    <source>
        <dbReference type="ARBA" id="ARBA00023015"/>
    </source>
</evidence>
<dbReference type="Pfam" id="PF00196">
    <property type="entry name" value="GerE"/>
    <property type="match status" value="1"/>
</dbReference>
<feature type="transmembrane region" description="Helical" evidence="4">
    <location>
        <begin position="112"/>
        <end position="134"/>
    </location>
</feature>
<feature type="transmembrane region" description="Helical" evidence="4">
    <location>
        <begin position="391"/>
        <end position="409"/>
    </location>
</feature>
<proteinExistence type="predicted"/>
<sequence>MLNRILTCAETRWPTMGFLSLGLIWGWLDVQTSSFVLFPPESSGSSAGLEAYLFWFSLFMTAAILLGVLFYRKADASFGRPGAFAAAACSLSGSIAASAAIGAGWIPAEFTWIGAGLAGIGAAWFMMSCANAYINLKAKDLFVSVGLSKIVGIAYYFVTSSLPPALSLASLAATPVVIALFLCRINCPSAETRKGESAPIGTRSDCAEASPTGTESFFSRTTDEFSALGISKKSVLKLSMVCFVVFFIAVLTKQEGLAASDLDASLASFQLINFGTLLLSLLFVLIVVAPPKQELTALTKGFYAAMAVILVLFIATTLGSYHSPAFSWISGSLRNMLDAIVFAISALLVRRLHTSTAQTYGLICGFPVCLGGFFGHALVNNVLFAGTEHMYYLTLAIDLVAIILLFTVFTPRDLELLFAVGIAELPAQGEQRQAGRVEADWDDVIAQASFSTREAEVFALLMDGYTIRLISQELHISQSTVKTHISKIYLKTNVATREELFIKLKAHGGKEAPGE</sequence>
<organism evidence="6 7">
    <name type="scientific">Raoultibacter massiliensis</name>
    <dbReference type="NCBI Taxonomy" id="1852371"/>
    <lineage>
        <taxon>Bacteria</taxon>
        <taxon>Bacillati</taxon>
        <taxon>Actinomycetota</taxon>
        <taxon>Coriobacteriia</taxon>
        <taxon>Eggerthellales</taxon>
        <taxon>Eggerthellaceae</taxon>
        <taxon>Raoultibacter</taxon>
    </lineage>
</organism>
<keyword evidence="1" id="KW-0805">Transcription regulation</keyword>
<dbReference type="PANTHER" id="PTHR44688">
    <property type="entry name" value="DNA-BINDING TRANSCRIPTIONAL ACTIVATOR DEVR_DOSR"/>
    <property type="match status" value="1"/>
</dbReference>
<comment type="caution">
    <text evidence="6">The sequence shown here is derived from an EMBL/GenBank/DDBJ whole genome shotgun (WGS) entry which is preliminary data.</text>
</comment>
<feature type="transmembrane region" description="Helical" evidence="4">
    <location>
        <begin position="141"/>
        <end position="158"/>
    </location>
</feature>
<evidence type="ECO:0000259" key="5">
    <source>
        <dbReference type="PROSITE" id="PS50043"/>
    </source>
</evidence>
<keyword evidence="3" id="KW-0804">Transcription</keyword>
<dbReference type="Proteomes" id="UP001487305">
    <property type="component" value="Unassembled WGS sequence"/>
</dbReference>
<keyword evidence="7" id="KW-1185">Reference proteome</keyword>
<feature type="transmembrane region" description="Helical" evidence="4">
    <location>
        <begin position="235"/>
        <end position="251"/>
    </location>
</feature>
<accession>A0ABV1JG63</accession>
<keyword evidence="2" id="KW-0238">DNA-binding</keyword>
<dbReference type="SMART" id="SM00421">
    <property type="entry name" value="HTH_LUXR"/>
    <property type="match status" value="1"/>
</dbReference>
<evidence type="ECO:0000313" key="7">
    <source>
        <dbReference type="Proteomes" id="UP001487305"/>
    </source>
</evidence>
<feature type="domain" description="HTH luxR-type" evidence="5">
    <location>
        <begin position="443"/>
        <end position="508"/>
    </location>
</feature>
<feature type="transmembrane region" description="Helical" evidence="4">
    <location>
        <begin position="12"/>
        <end position="28"/>
    </location>
</feature>
<keyword evidence="4" id="KW-0812">Transmembrane</keyword>
<dbReference type="InterPro" id="IPR036388">
    <property type="entry name" value="WH-like_DNA-bd_sf"/>
</dbReference>
<dbReference type="SUPFAM" id="SSF46894">
    <property type="entry name" value="C-terminal effector domain of the bipartite response regulators"/>
    <property type="match status" value="1"/>
</dbReference>
<evidence type="ECO:0000256" key="4">
    <source>
        <dbReference type="SAM" id="Phobius"/>
    </source>
</evidence>
<feature type="transmembrane region" description="Helical" evidence="4">
    <location>
        <begin position="360"/>
        <end position="379"/>
    </location>
</feature>
<reference evidence="6 7" key="1">
    <citation type="submission" date="2024-04" db="EMBL/GenBank/DDBJ databases">
        <title>Human intestinal bacterial collection.</title>
        <authorList>
            <person name="Pauvert C."/>
            <person name="Hitch T.C.A."/>
            <person name="Clavel T."/>
        </authorList>
    </citation>
    <scope>NUCLEOTIDE SEQUENCE [LARGE SCALE GENOMIC DNA]</scope>
    <source>
        <strain evidence="6 7">CLA-KB-H42</strain>
    </source>
</reference>
<name>A0ABV1JG63_9ACTN</name>
<evidence type="ECO:0000256" key="2">
    <source>
        <dbReference type="ARBA" id="ARBA00023125"/>
    </source>
</evidence>
<keyword evidence="4" id="KW-0472">Membrane</keyword>
<dbReference type="PANTHER" id="PTHR44688:SF16">
    <property type="entry name" value="DNA-BINDING TRANSCRIPTIONAL ACTIVATOR DEVR_DOSR"/>
    <property type="match status" value="1"/>
</dbReference>
<dbReference type="Gene3D" id="1.10.10.10">
    <property type="entry name" value="Winged helix-like DNA-binding domain superfamily/Winged helix DNA-binding domain"/>
    <property type="match status" value="1"/>
</dbReference>
<dbReference type="PRINTS" id="PR00038">
    <property type="entry name" value="HTHLUXR"/>
</dbReference>
<dbReference type="EMBL" id="JBBNOP010000016">
    <property type="protein sequence ID" value="MEQ3364078.1"/>
    <property type="molecule type" value="Genomic_DNA"/>
</dbReference>
<dbReference type="RefSeq" id="WP_349227871.1">
    <property type="nucleotide sequence ID" value="NZ_JBBNOP010000016.1"/>
</dbReference>
<dbReference type="InterPro" id="IPR016032">
    <property type="entry name" value="Sig_transdc_resp-reg_C-effctor"/>
</dbReference>
<dbReference type="InterPro" id="IPR000792">
    <property type="entry name" value="Tscrpt_reg_LuxR_C"/>
</dbReference>
<dbReference type="CDD" id="cd06170">
    <property type="entry name" value="LuxR_C_like"/>
    <property type="match status" value="1"/>
</dbReference>
<feature type="transmembrane region" description="Helical" evidence="4">
    <location>
        <begin position="83"/>
        <end position="106"/>
    </location>
</feature>
<protein>
    <submittedName>
        <fullName evidence="6">LuxR C-terminal-related transcriptional regulator</fullName>
    </submittedName>
</protein>
<feature type="transmembrane region" description="Helical" evidence="4">
    <location>
        <begin position="301"/>
        <end position="319"/>
    </location>
</feature>
<keyword evidence="4" id="KW-1133">Transmembrane helix</keyword>
<feature type="transmembrane region" description="Helical" evidence="4">
    <location>
        <begin position="271"/>
        <end position="289"/>
    </location>
</feature>
<gene>
    <name evidence="6" type="ORF">AAA083_13930</name>
</gene>
<evidence type="ECO:0000256" key="3">
    <source>
        <dbReference type="ARBA" id="ARBA00023163"/>
    </source>
</evidence>
<evidence type="ECO:0000313" key="6">
    <source>
        <dbReference type="EMBL" id="MEQ3364078.1"/>
    </source>
</evidence>